<evidence type="ECO:0000256" key="2">
    <source>
        <dbReference type="ARBA" id="ARBA00004541"/>
    </source>
</evidence>
<accession>A0AAD9QHL4</accession>
<keyword evidence="5" id="KW-0812">Transmembrane</keyword>
<comment type="subcellular location">
    <subcellularLocation>
        <location evidence="2">Cytoplasmic vesicle</location>
    </subcellularLocation>
    <subcellularLocation>
        <location evidence="1">Endomembrane system</location>
        <topology evidence="1">Multi-pass membrane protein</topology>
    </subcellularLocation>
</comment>
<sequence>MEFQENSTNQRLSEWIHHINVSRLFDFERQRQANRCAMREVVMFRERNKIDTDLSTAWRMAALLVSSMSLLITMSVGSAYFVFSTRDKSPAVFGFALSVCLDACSSAMVVWRFWGTSGQKYSLKKERTLSHYNIALVFSMFVCAELVLLLVVFSCSLGVRFCQKLSSC</sequence>
<feature type="transmembrane region" description="Helical" evidence="5">
    <location>
        <begin position="90"/>
        <end position="114"/>
    </location>
</feature>
<keyword evidence="5" id="KW-1133">Transmembrane helix</keyword>
<evidence type="ECO:0000313" key="6">
    <source>
        <dbReference type="EMBL" id="KAK2561493.1"/>
    </source>
</evidence>
<evidence type="ECO:0000256" key="1">
    <source>
        <dbReference type="ARBA" id="ARBA00004127"/>
    </source>
</evidence>
<dbReference type="PANTHER" id="PTHR31937">
    <property type="entry name" value="TRANSMEMBRANE PROTEIN 163"/>
    <property type="match status" value="1"/>
</dbReference>
<reference evidence="6" key="1">
    <citation type="journal article" date="2023" name="G3 (Bethesda)">
        <title>Whole genome assembly and annotation of the endangered Caribbean coral Acropora cervicornis.</title>
        <authorList>
            <person name="Selwyn J.D."/>
            <person name="Vollmer S.V."/>
        </authorList>
    </citation>
    <scope>NUCLEOTIDE SEQUENCE</scope>
    <source>
        <strain evidence="6">K2</strain>
    </source>
</reference>
<dbReference type="GO" id="GO:0016020">
    <property type="term" value="C:membrane"/>
    <property type="evidence" value="ECO:0007669"/>
    <property type="project" value="TreeGrafter"/>
</dbReference>
<proteinExistence type="predicted"/>
<evidence type="ECO:0008006" key="8">
    <source>
        <dbReference type="Google" id="ProtNLM"/>
    </source>
</evidence>
<feature type="transmembrane region" description="Helical" evidence="5">
    <location>
        <begin position="134"/>
        <end position="159"/>
    </location>
</feature>
<dbReference type="EMBL" id="JARQWQ010000032">
    <property type="protein sequence ID" value="KAK2561493.1"/>
    <property type="molecule type" value="Genomic_DNA"/>
</dbReference>
<evidence type="ECO:0000313" key="7">
    <source>
        <dbReference type="Proteomes" id="UP001249851"/>
    </source>
</evidence>
<comment type="caution">
    <text evidence="6">The sequence shown here is derived from an EMBL/GenBank/DDBJ whole genome shotgun (WGS) entry which is preliminary data.</text>
</comment>
<evidence type="ECO:0000256" key="4">
    <source>
        <dbReference type="ARBA" id="ARBA00023329"/>
    </source>
</evidence>
<evidence type="ECO:0000256" key="3">
    <source>
        <dbReference type="ARBA" id="ARBA00022833"/>
    </source>
</evidence>
<organism evidence="6 7">
    <name type="scientific">Acropora cervicornis</name>
    <name type="common">Staghorn coral</name>
    <dbReference type="NCBI Taxonomy" id="6130"/>
    <lineage>
        <taxon>Eukaryota</taxon>
        <taxon>Metazoa</taxon>
        <taxon>Cnidaria</taxon>
        <taxon>Anthozoa</taxon>
        <taxon>Hexacorallia</taxon>
        <taxon>Scleractinia</taxon>
        <taxon>Astrocoeniina</taxon>
        <taxon>Acroporidae</taxon>
        <taxon>Acropora</taxon>
    </lineage>
</organism>
<keyword evidence="4" id="KW-0968">Cytoplasmic vesicle</keyword>
<feature type="transmembrane region" description="Helical" evidence="5">
    <location>
        <begin position="61"/>
        <end position="83"/>
    </location>
</feature>
<gene>
    <name evidence="6" type="ORF">P5673_015464</name>
</gene>
<dbReference type="PANTHER" id="PTHR31937:SF2">
    <property type="entry name" value="TRANSMEMBRANE PROTEIN 163"/>
    <property type="match status" value="1"/>
</dbReference>
<keyword evidence="3" id="KW-0862">Zinc</keyword>
<name>A0AAD9QHL4_ACRCE</name>
<keyword evidence="7" id="KW-1185">Reference proteome</keyword>
<protein>
    <recommendedName>
        <fullName evidence="8">Transmembrane protein</fullName>
    </recommendedName>
</protein>
<evidence type="ECO:0000256" key="5">
    <source>
        <dbReference type="SAM" id="Phobius"/>
    </source>
</evidence>
<keyword evidence="5" id="KW-0472">Membrane</keyword>
<dbReference type="AlphaFoldDB" id="A0AAD9QHL4"/>
<dbReference type="InterPro" id="IPR026765">
    <property type="entry name" value="Tmem163"/>
</dbReference>
<dbReference type="GO" id="GO:0031410">
    <property type="term" value="C:cytoplasmic vesicle"/>
    <property type="evidence" value="ECO:0007669"/>
    <property type="project" value="UniProtKB-SubCell"/>
</dbReference>
<reference evidence="6" key="2">
    <citation type="journal article" date="2023" name="Science">
        <title>Genomic signatures of disease resistance in endangered staghorn corals.</title>
        <authorList>
            <person name="Vollmer S.V."/>
            <person name="Selwyn J.D."/>
            <person name="Despard B.A."/>
            <person name="Roesel C.L."/>
        </authorList>
    </citation>
    <scope>NUCLEOTIDE SEQUENCE</scope>
    <source>
        <strain evidence="6">K2</strain>
    </source>
</reference>
<dbReference type="GO" id="GO:0012505">
    <property type="term" value="C:endomembrane system"/>
    <property type="evidence" value="ECO:0007669"/>
    <property type="project" value="UniProtKB-SubCell"/>
</dbReference>
<dbReference type="Proteomes" id="UP001249851">
    <property type="component" value="Unassembled WGS sequence"/>
</dbReference>